<feature type="domain" description="Aminotransferase class V" evidence="3">
    <location>
        <begin position="210"/>
        <end position="397"/>
    </location>
</feature>
<keyword evidence="1" id="KW-0663">Pyridoxal phosphate</keyword>
<dbReference type="PANTHER" id="PTHR43092">
    <property type="entry name" value="L-CYSTEINE DESULFHYDRASE"/>
    <property type="match status" value="1"/>
</dbReference>
<dbReference type="Gene3D" id="3.40.640.10">
    <property type="entry name" value="Type I PLP-dependent aspartate aminotransferase-like (Major domain)"/>
    <property type="match status" value="1"/>
</dbReference>
<dbReference type="Proteomes" id="UP000310066">
    <property type="component" value="Unassembled WGS sequence"/>
</dbReference>
<accession>A0A4U0VCG4</accession>
<dbReference type="InterPro" id="IPR000192">
    <property type="entry name" value="Aminotrans_V_dom"/>
</dbReference>
<dbReference type="InterPro" id="IPR015424">
    <property type="entry name" value="PyrdxlP-dep_Trfase"/>
</dbReference>
<proteinExistence type="predicted"/>
<organism evidence="4 5">
    <name type="scientific">Friedmanniomyces endolithicus</name>
    <dbReference type="NCBI Taxonomy" id="329885"/>
    <lineage>
        <taxon>Eukaryota</taxon>
        <taxon>Fungi</taxon>
        <taxon>Dikarya</taxon>
        <taxon>Ascomycota</taxon>
        <taxon>Pezizomycotina</taxon>
        <taxon>Dothideomycetes</taxon>
        <taxon>Dothideomycetidae</taxon>
        <taxon>Mycosphaerellales</taxon>
        <taxon>Teratosphaeriaceae</taxon>
        <taxon>Friedmanniomyces</taxon>
    </lineage>
</organism>
<dbReference type="InterPro" id="IPR015421">
    <property type="entry name" value="PyrdxlP-dep_Trfase_major"/>
</dbReference>
<protein>
    <recommendedName>
        <fullName evidence="3">Aminotransferase class V domain-containing protein</fullName>
    </recommendedName>
</protein>
<dbReference type="OrthoDB" id="5978656at2759"/>
<comment type="caution">
    <text evidence="4">The sequence shown here is derived from an EMBL/GenBank/DDBJ whole genome shotgun (WGS) entry which is preliminary data.</text>
</comment>
<reference evidence="4 5" key="1">
    <citation type="submission" date="2017-03" db="EMBL/GenBank/DDBJ databases">
        <title>Genomes of endolithic fungi from Antarctica.</title>
        <authorList>
            <person name="Coleine C."/>
            <person name="Masonjones S."/>
            <person name="Stajich J.E."/>
        </authorList>
    </citation>
    <scope>NUCLEOTIDE SEQUENCE [LARGE SCALE GENOMIC DNA]</scope>
    <source>
        <strain evidence="4 5">CCFEE 5311</strain>
    </source>
</reference>
<gene>
    <name evidence="4" type="ORF">B0A54_03420</name>
</gene>
<evidence type="ECO:0000313" key="5">
    <source>
        <dbReference type="Proteomes" id="UP000310066"/>
    </source>
</evidence>
<feature type="compositionally biased region" description="Polar residues" evidence="2">
    <location>
        <begin position="1"/>
        <end position="18"/>
    </location>
</feature>
<evidence type="ECO:0000259" key="3">
    <source>
        <dbReference type="Pfam" id="PF00266"/>
    </source>
</evidence>
<feature type="region of interest" description="Disordered" evidence="2">
    <location>
        <begin position="1"/>
        <end position="65"/>
    </location>
</feature>
<evidence type="ECO:0000256" key="1">
    <source>
        <dbReference type="ARBA" id="ARBA00022898"/>
    </source>
</evidence>
<name>A0A4U0VCG4_9PEZI</name>
<dbReference type="PANTHER" id="PTHR43092:SF2">
    <property type="entry name" value="HERCYNYLCYSTEINE SULFOXIDE LYASE"/>
    <property type="match status" value="1"/>
</dbReference>
<evidence type="ECO:0000256" key="2">
    <source>
        <dbReference type="SAM" id="MobiDB-lite"/>
    </source>
</evidence>
<dbReference type="SUPFAM" id="SSF53383">
    <property type="entry name" value="PLP-dependent transferases"/>
    <property type="match status" value="1"/>
</dbReference>
<sequence length="584" mass="64600">MATAMTATHLTPPDSISNPERPITPPLSEAGLGPHGELVLVRKTDSGSTDTAQSHIEDDPSPESLRSVLRLPGIPQRYAINTEDELPPARNSRDVALVLAQYAQRIAEAAITHNGRKLKAKATTALYPYHQLCYSSAYTKPAADILREALGPETPAAAWAREMDARISGGRARERSFGTYPKEIRSLVHHYQEEAEARPDPWIRYEYPRLLDESRAAVAKYINAPTSTIVLIPNATTGLNTVLHNLVYQPGDIIIYFATIYGACEKTVDYICETTPASSHKIDFTYPISDSALLSLFETAIHTLKTSGKNPKLAIFDTIVSLPGVRMPFEQLTALCKQHSLLSCIDGAHGVGHIPLDLSSLDPDFFFSNAHKWLYTPRACAVFYVPERNQHLIRSTLPTSHGFIPAPVEGRVVDNPLPPSGKSDFVTNFQFVGTMDNSPYLCVAAALEWRSRVMWKGQRGEEAIEAYLLPLAREAGRVVSSALETEIMENAEGTLGKCNFSNVRLPLSYAEVAGSDRGKAVRIAQWIAKVLVEEYDTFIAIIFYAEAWWVRLSAQVYLTSQDFEWAAGVLKEVCVRVGKGEWER</sequence>
<dbReference type="Pfam" id="PF00266">
    <property type="entry name" value="Aminotran_5"/>
    <property type="match status" value="1"/>
</dbReference>
<evidence type="ECO:0000313" key="4">
    <source>
        <dbReference type="EMBL" id="TKA45735.1"/>
    </source>
</evidence>
<dbReference type="EMBL" id="NAJP01000010">
    <property type="protein sequence ID" value="TKA45735.1"/>
    <property type="molecule type" value="Genomic_DNA"/>
</dbReference>
<dbReference type="STRING" id="329885.A0A4U0VCG4"/>
<dbReference type="AlphaFoldDB" id="A0A4U0VCG4"/>